<organism evidence="3 4">
    <name type="scientific">Ladona fulva</name>
    <name type="common">Scarce chaser dragonfly</name>
    <name type="synonym">Libellula fulva</name>
    <dbReference type="NCBI Taxonomy" id="123851"/>
    <lineage>
        <taxon>Eukaryota</taxon>
        <taxon>Metazoa</taxon>
        <taxon>Ecdysozoa</taxon>
        <taxon>Arthropoda</taxon>
        <taxon>Hexapoda</taxon>
        <taxon>Insecta</taxon>
        <taxon>Pterygota</taxon>
        <taxon>Palaeoptera</taxon>
        <taxon>Odonata</taxon>
        <taxon>Epiprocta</taxon>
        <taxon>Anisoptera</taxon>
        <taxon>Libelluloidea</taxon>
        <taxon>Libellulidae</taxon>
        <taxon>Ladona</taxon>
    </lineage>
</organism>
<sequence length="119" mass="13941">MLMLILAVIVFTSFIIMTATPERRKKPEIQQASSNERIFDLEINRSGEMELNTTNNLQNVHKTISKVQDNCSEIHNLYKKIIQDLKGELNRTEDECRRLNEQLLLISQYKQHLRGTEIL</sequence>
<feature type="signal peptide" evidence="2">
    <location>
        <begin position="1"/>
        <end position="19"/>
    </location>
</feature>
<evidence type="ECO:0000256" key="1">
    <source>
        <dbReference type="SAM" id="Coils"/>
    </source>
</evidence>
<dbReference type="EMBL" id="KZ308498">
    <property type="protein sequence ID" value="KAG8230618.1"/>
    <property type="molecule type" value="Genomic_DNA"/>
</dbReference>
<keyword evidence="1" id="KW-0175">Coiled coil</keyword>
<name>A0A8K0KA34_LADFU</name>
<feature type="coiled-coil region" evidence="1">
    <location>
        <begin position="75"/>
        <end position="102"/>
    </location>
</feature>
<accession>A0A8K0KA34</accession>
<dbReference type="AlphaFoldDB" id="A0A8K0KA34"/>
<evidence type="ECO:0000256" key="2">
    <source>
        <dbReference type="SAM" id="SignalP"/>
    </source>
</evidence>
<reference evidence="3" key="1">
    <citation type="submission" date="2013-04" db="EMBL/GenBank/DDBJ databases">
        <authorList>
            <person name="Qu J."/>
            <person name="Murali S.C."/>
            <person name="Bandaranaike D."/>
            <person name="Bellair M."/>
            <person name="Blankenburg K."/>
            <person name="Chao H."/>
            <person name="Dinh H."/>
            <person name="Doddapaneni H."/>
            <person name="Downs B."/>
            <person name="Dugan-Rocha S."/>
            <person name="Elkadiri S."/>
            <person name="Gnanaolivu R.D."/>
            <person name="Hernandez B."/>
            <person name="Javaid M."/>
            <person name="Jayaseelan J.C."/>
            <person name="Lee S."/>
            <person name="Li M."/>
            <person name="Ming W."/>
            <person name="Munidasa M."/>
            <person name="Muniz J."/>
            <person name="Nguyen L."/>
            <person name="Ongeri F."/>
            <person name="Osuji N."/>
            <person name="Pu L.-L."/>
            <person name="Puazo M."/>
            <person name="Qu C."/>
            <person name="Quiroz J."/>
            <person name="Raj R."/>
            <person name="Weissenberger G."/>
            <person name="Xin Y."/>
            <person name="Zou X."/>
            <person name="Han Y."/>
            <person name="Richards S."/>
            <person name="Worley K."/>
            <person name="Muzny D."/>
            <person name="Gibbs R."/>
        </authorList>
    </citation>
    <scope>NUCLEOTIDE SEQUENCE</scope>
    <source>
        <strain evidence="3">Sampled in the wild</strain>
    </source>
</reference>
<proteinExistence type="predicted"/>
<protein>
    <submittedName>
        <fullName evidence="3">Uncharacterized protein</fullName>
    </submittedName>
</protein>
<keyword evidence="4" id="KW-1185">Reference proteome</keyword>
<keyword evidence="2" id="KW-0732">Signal</keyword>
<reference evidence="3" key="2">
    <citation type="submission" date="2017-10" db="EMBL/GenBank/DDBJ databases">
        <title>Ladona fulva Genome sequencing and assembly.</title>
        <authorList>
            <person name="Murali S."/>
            <person name="Richards S."/>
            <person name="Bandaranaike D."/>
            <person name="Bellair M."/>
            <person name="Blankenburg K."/>
            <person name="Chao H."/>
            <person name="Dinh H."/>
            <person name="Doddapaneni H."/>
            <person name="Dugan-Rocha S."/>
            <person name="Elkadiri S."/>
            <person name="Gnanaolivu R."/>
            <person name="Hernandez B."/>
            <person name="Skinner E."/>
            <person name="Javaid M."/>
            <person name="Lee S."/>
            <person name="Li M."/>
            <person name="Ming W."/>
            <person name="Munidasa M."/>
            <person name="Muniz J."/>
            <person name="Nguyen L."/>
            <person name="Hughes D."/>
            <person name="Osuji N."/>
            <person name="Pu L.-L."/>
            <person name="Puazo M."/>
            <person name="Qu C."/>
            <person name="Quiroz J."/>
            <person name="Raj R."/>
            <person name="Weissenberger G."/>
            <person name="Xin Y."/>
            <person name="Zou X."/>
            <person name="Han Y."/>
            <person name="Worley K."/>
            <person name="Muzny D."/>
            <person name="Gibbs R."/>
        </authorList>
    </citation>
    <scope>NUCLEOTIDE SEQUENCE</scope>
    <source>
        <strain evidence="3">Sampled in the wild</strain>
    </source>
</reference>
<dbReference type="Proteomes" id="UP000792457">
    <property type="component" value="Unassembled WGS sequence"/>
</dbReference>
<comment type="caution">
    <text evidence="3">The sequence shown here is derived from an EMBL/GenBank/DDBJ whole genome shotgun (WGS) entry which is preliminary data.</text>
</comment>
<evidence type="ECO:0000313" key="4">
    <source>
        <dbReference type="Proteomes" id="UP000792457"/>
    </source>
</evidence>
<feature type="chain" id="PRO_5035438220" evidence="2">
    <location>
        <begin position="20"/>
        <end position="119"/>
    </location>
</feature>
<evidence type="ECO:0000313" key="3">
    <source>
        <dbReference type="EMBL" id="KAG8230618.1"/>
    </source>
</evidence>
<gene>
    <name evidence="3" type="ORF">J437_LFUL004530</name>
</gene>